<dbReference type="EMBL" id="JACHVQ010000001">
    <property type="protein sequence ID" value="MBB2892487.1"/>
    <property type="molecule type" value="Genomic_DNA"/>
</dbReference>
<evidence type="ECO:0000256" key="1">
    <source>
        <dbReference type="ARBA" id="ARBA00008791"/>
    </source>
</evidence>
<dbReference type="RefSeq" id="WP_183320642.1">
    <property type="nucleotide sequence ID" value="NZ_JACHVQ010000001.1"/>
</dbReference>
<name>A0A839N5C0_9MICO</name>
<dbReference type="InterPro" id="IPR014729">
    <property type="entry name" value="Rossmann-like_a/b/a_fold"/>
</dbReference>
<dbReference type="SUPFAM" id="SSF52402">
    <property type="entry name" value="Adenine nucleotide alpha hydrolases-like"/>
    <property type="match status" value="2"/>
</dbReference>
<dbReference type="PANTHER" id="PTHR46553:SF3">
    <property type="entry name" value="ADENINE NUCLEOTIDE ALPHA HYDROLASES-LIKE SUPERFAMILY PROTEIN"/>
    <property type="match status" value="1"/>
</dbReference>
<gene>
    <name evidence="3" type="ORF">FHU39_002471</name>
</gene>
<accession>A0A839N5C0</accession>
<dbReference type="InterPro" id="IPR006016">
    <property type="entry name" value="UspA"/>
</dbReference>
<evidence type="ECO:0000259" key="2">
    <source>
        <dbReference type="Pfam" id="PF00582"/>
    </source>
</evidence>
<comment type="caution">
    <text evidence="3">The sequence shown here is derived from an EMBL/GenBank/DDBJ whole genome shotgun (WGS) entry which is preliminary data.</text>
</comment>
<evidence type="ECO:0000313" key="3">
    <source>
        <dbReference type="EMBL" id="MBB2892487.1"/>
    </source>
</evidence>
<dbReference type="PRINTS" id="PR01438">
    <property type="entry name" value="UNVRSLSTRESS"/>
</dbReference>
<sequence length="302" mass="31895">MMFTDVPRNAIVAGVDGSPESWHALRWAADRADATAQPLHILHAKGIAPIGWGRTVQDASIDNVCEQALGVVAHHASLRVSWSQPRQPAVSALLEASTRAAQLVIGTRGAGAVRGAVLGSVTTELAATADCPVTVVRAALTDRQRVGPVVVGVDDRPDGAAALQFAFAEAERRHVTLRATLCWRPDKWRFTQGVPMTVMNTLAARRHQLDVLRRALAAPAAQHPHVYVETVLATAPATAALTESSADASLLVVGTRGRHGMGGLLLGSVSQGVMRRAHCPVAIVRPLPAEALPAGRNRQMTV</sequence>
<organism evidence="3 4">
    <name type="scientific">Flexivirga oryzae</name>
    <dbReference type="NCBI Taxonomy" id="1794944"/>
    <lineage>
        <taxon>Bacteria</taxon>
        <taxon>Bacillati</taxon>
        <taxon>Actinomycetota</taxon>
        <taxon>Actinomycetes</taxon>
        <taxon>Micrococcales</taxon>
        <taxon>Dermacoccaceae</taxon>
        <taxon>Flexivirga</taxon>
    </lineage>
</organism>
<reference evidence="3 4" key="1">
    <citation type="submission" date="2020-08" db="EMBL/GenBank/DDBJ databases">
        <title>Sequencing the genomes of 1000 actinobacteria strains.</title>
        <authorList>
            <person name="Klenk H.-P."/>
        </authorList>
    </citation>
    <scope>NUCLEOTIDE SEQUENCE [LARGE SCALE GENOMIC DNA]</scope>
    <source>
        <strain evidence="3 4">DSM 105369</strain>
    </source>
</reference>
<dbReference type="Proteomes" id="UP000559182">
    <property type="component" value="Unassembled WGS sequence"/>
</dbReference>
<evidence type="ECO:0000313" key="4">
    <source>
        <dbReference type="Proteomes" id="UP000559182"/>
    </source>
</evidence>
<keyword evidence="4" id="KW-1185">Reference proteome</keyword>
<dbReference type="Gene3D" id="3.40.50.620">
    <property type="entry name" value="HUPs"/>
    <property type="match status" value="2"/>
</dbReference>
<feature type="domain" description="UspA" evidence="2">
    <location>
        <begin position="148"/>
        <end position="285"/>
    </location>
</feature>
<protein>
    <submittedName>
        <fullName evidence="3">Nucleotide-binding universal stress UspA family protein</fullName>
    </submittedName>
</protein>
<dbReference type="Pfam" id="PF00582">
    <property type="entry name" value="Usp"/>
    <property type="match status" value="2"/>
</dbReference>
<proteinExistence type="inferred from homology"/>
<comment type="similarity">
    <text evidence="1">Belongs to the universal stress protein A family.</text>
</comment>
<dbReference type="PANTHER" id="PTHR46553">
    <property type="entry name" value="ADENINE NUCLEOTIDE ALPHA HYDROLASES-LIKE SUPERFAMILY PROTEIN"/>
    <property type="match status" value="1"/>
</dbReference>
<feature type="domain" description="UspA" evidence="2">
    <location>
        <begin position="10"/>
        <end position="137"/>
    </location>
</feature>
<dbReference type="AlphaFoldDB" id="A0A839N5C0"/>
<dbReference type="InterPro" id="IPR006015">
    <property type="entry name" value="Universal_stress_UspA"/>
</dbReference>